<dbReference type="PROSITE" id="PS50977">
    <property type="entry name" value="HTH_TETR_2"/>
    <property type="match status" value="1"/>
</dbReference>
<dbReference type="SUPFAM" id="SSF46689">
    <property type="entry name" value="Homeodomain-like"/>
    <property type="match status" value="1"/>
</dbReference>
<name>A0A7I7ZPS0_9MYCO</name>
<dbReference type="PANTHER" id="PTHR30055">
    <property type="entry name" value="HTH-TYPE TRANSCRIPTIONAL REGULATOR RUTR"/>
    <property type="match status" value="1"/>
</dbReference>
<dbReference type="PANTHER" id="PTHR30055:SF226">
    <property type="entry name" value="HTH-TYPE TRANSCRIPTIONAL REGULATOR PKSA"/>
    <property type="match status" value="1"/>
</dbReference>
<dbReference type="RefSeq" id="WP_138251358.1">
    <property type="nucleotide sequence ID" value="NZ_AP022616.1"/>
</dbReference>
<evidence type="ECO:0000313" key="2">
    <source>
        <dbReference type="EMBL" id="TLH58195.1"/>
    </source>
</evidence>
<dbReference type="Pfam" id="PF00440">
    <property type="entry name" value="TetR_N"/>
    <property type="match status" value="1"/>
</dbReference>
<sequence>MTSGHERDGGSPIDTRRRLLDSAQVLISRHGFGGTSLQMIADELGFTKAAIYYHFRTRDQLLVALMEPMLHQISQVVEMAESQRTPRVQIDTLVQGFARVVARNRQLAAVMVFDPDVHRILQLQPDWGNLIGRQLALLTQLDSGPTGVIKATAVLTGLAGAATGAPESVSEDVLVQELCEIGRRTMGLRPVRRPSAGDSTARSLPQADTGRWKDFVADA</sequence>
<reference evidence="2 3" key="1">
    <citation type="submission" date="2018-01" db="EMBL/GenBank/DDBJ databases">
        <title>Comparative genomics of Mycobacterium mucogenicum and Mycobacterium neoaurum clade members emphasizing tRNA and non-coding RNA.</title>
        <authorList>
            <person name="Behra P.R.K."/>
            <person name="Pettersson B.M.F."/>
            <person name="Das S."/>
            <person name="Dasgupta S."/>
            <person name="Kirsebom L.A."/>
        </authorList>
    </citation>
    <scope>NUCLEOTIDE SEQUENCE [LARGE SCALE GENOMIC DNA]</scope>
    <source>
        <strain evidence="2 3">DSM 45104</strain>
    </source>
</reference>
<keyword evidence="3" id="KW-1185">Reference proteome</keyword>
<dbReference type="Proteomes" id="UP000309984">
    <property type="component" value="Unassembled WGS sequence"/>
</dbReference>
<evidence type="ECO:0000256" key="1">
    <source>
        <dbReference type="ARBA" id="ARBA00023125"/>
    </source>
</evidence>
<proteinExistence type="predicted"/>
<gene>
    <name evidence="2" type="ORF">C1S79_27950</name>
</gene>
<comment type="caution">
    <text evidence="2">The sequence shown here is derived from an EMBL/GenBank/DDBJ whole genome shotgun (WGS) entry which is preliminary data.</text>
</comment>
<dbReference type="EMBL" id="POTM01000072">
    <property type="protein sequence ID" value="TLH58195.1"/>
    <property type="molecule type" value="Genomic_DNA"/>
</dbReference>
<dbReference type="InterPro" id="IPR009057">
    <property type="entry name" value="Homeodomain-like_sf"/>
</dbReference>
<keyword evidence="1" id="KW-0238">DNA-binding</keyword>
<dbReference type="GO" id="GO:0003700">
    <property type="term" value="F:DNA-binding transcription factor activity"/>
    <property type="evidence" value="ECO:0007669"/>
    <property type="project" value="TreeGrafter"/>
</dbReference>
<organism evidence="2 3">
    <name type="scientific">Mycolicibacterium phocaicum</name>
    <dbReference type="NCBI Taxonomy" id="319706"/>
    <lineage>
        <taxon>Bacteria</taxon>
        <taxon>Bacillati</taxon>
        <taxon>Actinomycetota</taxon>
        <taxon>Actinomycetes</taxon>
        <taxon>Mycobacteriales</taxon>
        <taxon>Mycobacteriaceae</taxon>
        <taxon>Mycolicibacterium</taxon>
    </lineage>
</organism>
<dbReference type="InterPro" id="IPR050109">
    <property type="entry name" value="HTH-type_TetR-like_transc_reg"/>
</dbReference>
<evidence type="ECO:0000313" key="3">
    <source>
        <dbReference type="Proteomes" id="UP000309984"/>
    </source>
</evidence>
<dbReference type="InterPro" id="IPR001647">
    <property type="entry name" value="HTH_TetR"/>
</dbReference>
<accession>A0A7I7ZPS0</accession>
<dbReference type="AlphaFoldDB" id="A0A7I7ZPS0"/>
<dbReference type="GO" id="GO:0000976">
    <property type="term" value="F:transcription cis-regulatory region binding"/>
    <property type="evidence" value="ECO:0007669"/>
    <property type="project" value="TreeGrafter"/>
</dbReference>
<dbReference type="Gene3D" id="1.10.357.10">
    <property type="entry name" value="Tetracycline Repressor, domain 2"/>
    <property type="match status" value="1"/>
</dbReference>
<dbReference type="PRINTS" id="PR00455">
    <property type="entry name" value="HTHTETR"/>
</dbReference>
<protein>
    <submittedName>
        <fullName evidence="2">TetR family transcriptional regulator</fullName>
    </submittedName>
</protein>